<reference evidence="2 3" key="1">
    <citation type="submission" date="2019-01" db="EMBL/GenBank/DDBJ databases">
        <title>Nocardioides guangzhouensis sp. nov., an actinobacterium isolated from soil.</title>
        <authorList>
            <person name="Fu Y."/>
            <person name="Cai Y."/>
            <person name="Lin Z."/>
            <person name="Chen P."/>
        </authorList>
    </citation>
    <scope>NUCLEOTIDE SEQUENCE [LARGE SCALE GENOMIC DNA]</scope>
    <source>
        <strain evidence="2 3">130</strain>
    </source>
</reference>
<feature type="region of interest" description="Disordered" evidence="1">
    <location>
        <begin position="1"/>
        <end position="29"/>
    </location>
</feature>
<comment type="caution">
    <text evidence="2">The sequence shown here is derived from an EMBL/GenBank/DDBJ whole genome shotgun (WGS) entry which is preliminary data.</text>
</comment>
<keyword evidence="3" id="KW-1185">Reference proteome</keyword>
<accession>A0A4Q4ZH95</accession>
<dbReference type="RefSeq" id="WP_134715902.1">
    <property type="nucleotide sequence ID" value="NZ_SDKM01000009.1"/>
</dbReference>
<sequence>MNDGDQQPGDPGAAGTPDRPQTQNVGHRSHIAALLDRLDRLAQAHEQSRAQRNAIAAELGEVTGRTWEQVLADHDVNLQGAADLLPDPHQRHDYRDHDHGAEDALIAYTNDPSPRTAQAAELAVATLQRRYDHLLRRLDGDGSPPAFPVHRHNPAEDPEGCAAAALHDLAGAALPDRAETLAHGLQAVNALARQRDEARRLARRCYEFENVRLALGEANQWAWLTEEDE</sequence>
<dbReference type="Proteomes" id="UP000295198">
    <property type="component" value="Unassembled WGS sequence"/>
</dbReference>
<protein>
    <submittedName>
        <fullName evidence="2">Uncharacterized protein</fullName>
    </submittedName>
</protein>
<proteinExistence type="predicted"/>
<evidence type="ECO:0000256" key="1">
    <source>
        <dbReference type="SAM" id="MobiDB-lite"/>
    </source>
</evidence>
<dbReference type="EMBL" id="SDKM01000009">
    <property type="protein sequence ID" value="RYP86861.1"/>
    <property type="molecule type" value="Genomic_DNA"/>
</dbReference>
<dbReference type="AlphaFoldDB" id="A0A4Q4ZH95"/>
<name>A0A4Q4ZH95_9ACTN</name>
<gene>
    <name evidence="2" type="ORF">EKO23_07765</name>
</gene>
<organism evidence="2 3">
    <name type="scientific">Nocardioides guangzhouensis</name>
    <dbReference type="NCBI Taxonomy" id="2497878"/>
    <lineage>
        <taxon>Bacteria</taxon>
        <taxon>Bacillati</taxon>
        <taxon>Actinomycetota</taxon>
        <taxon>Actinomycetes</taxon>
        <taxon>Propionibacteriales</taxon>
        <taxon>Nocardioidaceae</taxon>
        <taxon>Nocardioides</taxon>
    </lineage>
</organism>
<evidence type="ECO:0000313" key="3">
    <source>
        <dbReference type="Proteomes" id="UP000295198"/>
    </source>
</evidence>
<evidence type="ECO:0000313" key="2">
    <source>
        <dbReference type="EMBL" id="RYP86861.1"/>
    </source>
</evidence>